<dbReference type="SUPFAM" id="SSF54427">
    <property type="entry name" value="NTF2-like"/>
    <property type="match status" value="1"/>
</dbReference>
<accession>A0A372ZNA7</accession>
<dbReference type="AlphaFoldDB" id="A0A372ZNA7"/>
<dbReference type="EMBL" id="QVIG01000001">
    <property type="protein sequence ID" value="RGD56952.1"/>
    <property type="molecule type" value="Genomic_DNA"/>
</dbReference>
<dbReference type="InterPro" id="IPR032710">
    <property type="entry name" value="NTF2-like_dom_sf"/>
</dbReference>
<sequence>MSRTVDDDTPLVGANSPFFRIVKEGLDGLVDGEDYYDLLAEDVVFEFVITVPGYPRRVEGRQAIVDLYSDYGDYVTLHGADNLRVHRDPETSVAVLEYEVHGTSVHTGRPYDNRFVSVVTVKDRKVAHWRDYLDPTAVFDAQGWPHSGRA</sequence>
<dbReference type="RefSeq" id="WP_117485637.1">
    <property type="nucleotide sequence ID" value="NZ_QVIG01000001.1"/>
</dbReference>
<protein>
    <recommendedName>
        <fullName evidence="1">SnoaL-like domain-containing protein</fullName>
    </recommendedName>
</protein>
<comment type="caution">
    <text evidence="2">The sequence shown here is derived from an EMBL/GenBank/DDBJ whole genome shotgun (WGS) entry which is preliminary data.</text>
</comment>
<feature type="domain" description="SnoaL-like" evidence="1">
    <location>
        <begin position="34"/>
        <end position="129"/>
    </location>
</feature>
<reference evidence="2 3" key="1">
    <citation type="submission" date="2018-08" db="EMBL/GenBank/DDBJ databases">
        <title>Diversity &amp; Physiological Properties of Lignin-Decomposing Actinobacteria from Soil.</title>
        <authorList>
            <person name="Roh S.G."/>
            <person name="Kim S.B."/>
        </authorList>
    </citation>
    <scope>NUCLEOTIDE SEQUENCE [LARGE SCALE GENOMIC DNA]</scope>
    <source>
        <strain evidence="2 3">MMS17-GH009</strain>
    </source>
</reference>
<dbReference type="InterPro" id="IPR037401">
    <property type="entry name" value="SnoaL-like"/>
</dbReference>
<name>A0A372ZNA7_9ACTN</name>
<dbReference type="Proteomes" id="UP000263377">
    <property type="component" value="Unassembled WGS sequence"/>
</dbReference>
<proteinExistence type="predicted"/>
<organism evidence="2 3">
    <name type="scientific">Kitasatospora xanthocidica</name>
    <dbReference type="NCBI Taxonomy" id="83382"/>
    <lineage>
        <taxon>Bacteria</taxon>
        <taxon>Bacillati</taxon>
        <taxon>Actinomycetota</taxon>
        <taxon>Actinomycetes</taxon>
        <taxon>Kitasatosporales</taxon>
        <taxon>Streptomycetaceae</taxon>
        <taxon>Kitasatospora</taxon>
    </lineage>
</organism>
<evidence type="ECO:0000313" key="2">
    <source>
        <dbReference type="EMBL" id="RGD56952.1"/>
    </source>
</evidence>
<dbReference type="Gene3D" id="3.10.450.50">
    <property type="match status" value="1"/>
</dbReference>
<evidence type="ECO:0000259" key="1">
    <source>
        <dbReference type="Pfam" id="PF12680"/>
    </source>
</evidence>
<dbReference type="Pfam" id="PF12680">
    <property type="entry name" value="SnoaL_2"/>
    <property type="match status" value="1"/>
</dbReference>
<keyword evidence="3" id="KW-1185">Reference proteome</keyword>
<evidence type="ECO:0000313" key="3">
    <source>
        <dbReference type="Proteomes" id="UP000263377"/>
    </source>
</evidence>
<gene>
    <name evidence="2" type="ORF">DR950_03345</name>
</gene>